<proteinExistence type="predicted"/>
<sequence>MRRTGHANRPAPGGAGGALVALRRAGLAAPLGTPPSGADDAGSREHFRDALPDLASAPAVLAAARLAAAAPERRGSKAAHRRSGTPVEDVVIVDKAPGGISRFCAAAQPLRSHRPFAAMVARLGIPVPALAGAQVVPDGSGRGNSAKGFWTGAPGRHCLASGAKRRTFARRVAGGETTVSRTEVTG</sequence>
<comment type="caution">
    <text evidence="1">The sequence shown here is derived from an EMBL/GenBank/DDBJ whole genome shotgun (WGS) entry which is preliminary data.</text>
</comment>
<name>A0ABQ6LKL6_9RHOB</name>
<protein>
    <submittedName>
        <fullName evidence="1">Uncharacterized protein</fullName>
    </submittedName>
</protein>
<dbReference type="RefSeq" id="WP_285672603.1">
    <property type="nucleotide sequence ID" value="NZ_BSYI01000024.1"/>
</dbReference>
<gene>
    <name evidence="1" type="ORF">LNKW23_30060</name>
</gene>
<reference evidence="1 2" key="1">
    <citation type="submission" date="2023-04" db="EMBL/GenBank/DDBJ databases">
        <title>Marinoamorphus aggregata gen. nov., sp. Nov., isolate from tissue of brittle star Ophioplocus japonicus.</title>
        <authorList>
            <person name="Kawano K."/>
            <person name="Sawayama S."/>
            <person name="Nakagawa S."/>
        </authorList>
    </citation>
    <scope>NUCLEOTIDE SEQUENCE [LARGE SCALE GENOMIC DNA]</scope>
    <source>
        <strain evidence="1 2">NKW23</strain>
    </source>
</reference>
<dbReference type="EMBL" id="BSYI01000024">
    <property type="protein sequence ID" value="GMG83792.1"/>
    <property type="molecule type" value="Genomic_DNA"/>
</dbReference>
<keyword evidence="2" id="KW-1185">Reference proteome</keyword>
<organism evidence="1 2">
    <name type="scientific">Paralimibaculum aggregatum</name>
    <dbReference type="NCBI Taxonomy" id="3036245"/>
    <lineage>
        <taxon>Bacteria</taxon>
        <taxon>Pseudomonadati</taxon>
        <taxon>Pseudomonadota</taxon>
        <taxon>Alphaproteobacteria</taxon>
        <taxon>Rhodobacterales</taxon>
        <taxon>Paracoccaceae</taxon>
        <taxon>Paralimibaculum</taxon>
    </lineage>
</organism>
<evidence type="ECO:0000313" key="2">
    <source>
        <dbReference type="Proteomes" id="UP001239909"/>
    </source>
</evidence>
<evidence type="ECO:0000313" key="1">
    <source>
        <dbReference type="EMBL" id="GMG83792.1"/>
    </source>
</evidence>
<dbReference type="Proteomes" id="UP001239909">
    <property type="component" value="Unassembled WGS sequence"/>
</dbReference>
<accession>A0ABQ6LKL6</accession>